<evidence type="ECO:0000313" key="2">
    <source>
        <dbReference type="Proteomes" id="UP001207930"/>
    </source>
</evidence>
<dbReference type="InterPro" id="IPR027417">
    <property type="entry name" value="P-loop_NTPase"/>
</dbReference>
<evidence type="ECO:0000313" key="1">
    <source>
        <dbReference type="EMBL" id="MCW1887772.1"/>
    </source>
</evidence>
<dbReference type="SUPFAM" id="SSF52540">
    <property type="entry name" value="P-loop containing nucleoside triphosphate hydrolases"/>
    <property type="match status" value="1"/>
</dbReference>
<dbReference type="Gene3D" id="3.40.50.300">
    <property type="entry name" value="P-loop containing nucleotide triphosphate hydrolases"/>
    <property type="match status" value="1"/>
</dbReference>
<sequence>MTRPVFLLSLPRAGSTLLQRLLLTSGKCATLGEPSLLLRFLGEDIAMTRKAAYWESLVETATADMRKAWDGYDEAYRKGVRELMLGIYDGLAGGKEWFIDKTPRYTLIAEEILATFPDAKFIVLWRHPLAVASSVSSTFRKGRWCPEEFGIDLYEGQQRLQDFCGKHGERVFQIKYEDLVTDPAAELERLGEYLGWEDLAAVLDEELVASTGGTLGDPTGVKRYSKISPDSRDAWKKEMSNWYRRAWARRYVSGERARRMKLLGYELPDGIAHGGSLGLWAGIVDWFTARRRISRRLRRPTWMPRFLKKFRKEKGYEVSFR</sequence>
<proteinExistence type="predicted"/>
<dbReference type="RefSeq" id="WP_264503728.1">
    <property type="nucleotide sequence ID" value="NZ_JAPDDS010000022.1"/>
</dbReference>
<keyword evidence="2" id="KW-1185">Reference proteome</keyword>
<dbReference type="EMBL" id="JAPDDS010000022">
    <property type="protein sequence ID" value="MCW1887772.1"/>
    <property type="molecule type" value="Genomic_DNA"/>
</dbReference>
<organism evidence="1 2">
    <name type="scientific">Luteolibacter flavescens</name>
    <dbReference type="NCBI Taxonomy" id="1859460"/>
    <lineage>
        <taxon>Bacteria</taxon>
        <taxon>Pseudomonadati</taxon>
        <taxon>Verrucomicrobiota</taxon>
        <taxon>Verrucomicrobiia</taxon>
        <taxon>Verrucomicrobiales</taxon>
        <taxon>Verrucomicrobiaceae</taxon>
        <taxon>Luteolibacter</taxon>
    </lineage>
</organism>
<dbReference type="Pfam" id="PF13469">
    <property type="entry name" value="Sulfotransfer_3"/>
    <property type="match status" value="1"/>
</dbReference>
<protein>
    <submittedName>
        <fullName evidence="1">Sulfotransferase</fullName>
    </submittedName>
</protein>
<dbReference type="Proteomes" id="UP001207930">
    <property type="component" value="Unassembled WGS sequence"/>
</dbReference>
<accession>A0ABT3FW18</accession>
<reference evidence="1 2" key="1">
    <citation type="submission" date="2022-10" db="EMBL/GenBank/DDBJ databases">
        <title>Luteolibacter flavescens strain MCCC 1K03193, whole genome shotgun sequencing project.</title>
        <authorList>
            <person name="Zhao G."/>
            <person name="Shen L."/>
        </authorList>
    </citation>
    <scope>NUCLEOTIDE SEQUENCE [LARGE SCALE GENOMIC DNA]</scope>
    <source>
        <strain evidence="1 2">MCCC 1K03193</strain>
    </source>
</reference>
<comment type="caution">
    <text evidence="1">The sequence shown here is derived from an EMBL/GenBank/DDBJ whole genome shotgun (WGS) entry which is preliminary data.</text>
</comment>
<gene>
    <name evidence="1" type="ORF">OKA04_23745</name>
</gene>
<name>A0ABT3FW18_9BACT</name>